<name>A0A7J6WM73_THATH</name>
<organism evidence="2 3">
    <name type="scientific">Thalictrum thalictroides</name>
    <name type="common">Rue-anemone</name>
    <name type="synonym">Anemone thalictroides</name>
    <dbReference type="NCBI Taxonomy" id="46969"/>
    <lineage>
        <taxon>Eukaryota</taxon>
        <taxon>Viridiplantae</taxon>
        <taxon>Streptophyta</taxon>
        <taxon>Embryophyta</taxon>
        <taxon>Tracheophyta</taxon>
        <taxon>Spermatophyta</taxon>
        <taxon>Magnoliopsida</taxon>
        <taxon>Ranunculales</taxon>
        <taxon>Ranunculaceae</taxon>
        <taxon>Thalictroideae</taxon>
        <taxon>Thalictrum</taxon>
    </lineage>
</organism>
<evidence type="ECO:0000313" key="2">
    <source>
        <dbReference type="EMBL" id="KAF5197212.1"/>
    </source>
</evidence>
<keyword evidence="3" id="KW-1185">Reference proteome</keyword>
<evidence type="ECO:0000256" key="1">
    <source>
        <dbReference type="SAM" id="MobiDB-lite"/>
    </source>
</evidence>
<dbReference type="Proteomes" id="UP000554482">
    <property type="component" value="Unassembled WGS sequence"/>
</dbReference>
<dbReference type="AlphaFoldDB" id="A0A7J6WM73"/>
<proteinExistence type="predicted"/>
<feature type="compositionally biased region" description="Basic and acidic residues" evidence="1">
    <location>
        <begin position="1"/>
        <end position="13"/>
    </location>
</feature>
<dbReference type="InterPro" id="IPR036291">
    <property type="entry name" value="NAD(P)-bd_dom_sf"/>
</dbReference>
<reference evidence="2 3" key="1">
    <citation type="submission" date="2020-06" db="EMBL/GenBank/DDBJ databases">
        <title>Transcriptomic and genomic resources for Thalictrum thalictroides and T. hernandezii: Facilitating candidate gene discovery in an emerging model plant lineage.</title>
        <authorList>
            <person name="Arias T."/>
            <person name="Riano-Pachon D.M."/>
            <person name="Di Stilio V.S."/>
        </authorList>
    </citation>
    <scope>NUCLEOTIDE SEQUENCE [LARGE SCALE GENOMIC DNA]</scope>
    <source>
        <strain evidence="3">cv. WT478/WT964</strain>
        <tissue evidence="2">Leaves</tissue>
    </source>
</reference>
<sequence>MEQQSERDRDREKEHHHHQEKVSLELTEEILKSMEVGMAFRDHLKLSQPSSADLVYADSISVEEVGGTQVLDCGKKIELLVTGRYGRPKEVVGLVEFLAFNPATKYITGKVLTIDGGMVM</sequence>
<protein>
    <submittedName>
        <fullName evidence="2">Uncharacterized protein</fullName>
    </submittedName>
</protein>
<accession>A0A7J6WM73</accession>
<evidence type="ECO:0000313" key="3">
    <source>
        <dbReference type="Proteomes" id="UP000554482"/>
    </source>
</evidence>
<gene>
    <name evidence="2" type="ORF">FRX31_013201</name>
</gene>
<dbReference type="SUPFAM" id="SSF51735">
    <property type="entry name" value="NAD(P)-binding Rossmann-fold domains"/>
    <property type="match status" value="1"/>
</dbReference>
<dbReference type="Gene3D" id="3.40.50.720">
    <property type="entry name" value="NAD(P)-binding Rossmann-like Domain"/>
    <property type="match status" value="1"/>
</dbReference>
<dbReference type="EMBL" id="JABWDY010014964">
    <property type="protein sequence ID" value="KAF5197212.1"/>
    <property type="molecule type" value="Genomic_DNA"/>
</dbReference>
<comment type="caution">
    <text evidence="2">The sequence shown here is derived from an EMBL/GenBank/DDBJ whole genome shotgun (WGS) entry which is preliminary data.</text>
</comment>
<feature type="region of interest" description="Disordered" evidence="1">
    <location>
        <begin position="1"/>
        <end position="22"/>
    </location>
</feature>